<accession>A0ABR4L389</accession>
<keyword evidence="1" id="KW-1133">Transmembrane helix</keyword>
<evidence type="ECO:0000313" key="3">
    <source>
        <dbReference type="Proteomes" id="UP001610444"/>
    </source>
</evidence>
<dbReference type="Proteomes" id="UP001610444">
    <property type="component" value="Unassembled WGS sequence"/>
</dbReference>
<reference evidence="2 3" key="1">
    <citation type="submission" date="2024-07" db="EMBL/GenBank/DDBJ databases">
        <title>Section-level genome sequencing and comparative genomics of Aspergillus sections Usti and Cavernicolus.</title>
        <authorList>
            <consortium name="Lawrence Berkeley National Laboratory"/>
            <person name="Nybo J.L."/>
            <person name="Vesth T.C."/>
            <person name="Theobald S."/>
            <person name="Frisvad J.C."/>
            <person name="Larsen T.O."/>
            <person name="Kjaerboelling I."/>
            <person name="Rothschild-Mancinelli K."/>
            <person name="Lyhne E.K."/>
            <person name="Kogle M.E."/>
            <person name="Barry K."/>
            <person name="Clum A."/>
            <person name="Na H."/>
            <person name="Ledsgaard L."/>
            <person name="Lin J."/>
            <person name="Lipzen A."/>
            <person name="Kuo A."/>
            <person name="Riley R."/>
            <person name="Mondo S."/>
            <person name="LaButti K."/>
            <person name="Haridas S."/>
            <person name="Pangalinan J."/>
            <person name="Salamov A.A."/>
            <person name="Simmons B.A."/>
            <person name="Magnuson J.K."/>
            <person name="Chen J."/>
            <person name="Drula E."/>
            <person name="Henrissat B."/>
            <person name="Wiebenga A."/>
            <person name="Lubbers R.J."/>
            <person name="Gomes A.C."/>
            <person name="Macurrencykelacurrency M.R."/>
            <person name="Stajich J."/>
            <person name="Grigoriev I.V."/>
            <person name="Mortensen U.H."/>
            <person name="De vries R.P."/>
            <person name="Baker S.E."/>
            <person name="Andersen M.R."/>
        </authorList>
    </citation>
    <scope>NUCLEOTIDE SEQUENCE [LARGE SCALE GENOMIC DNA]</scope>
    <source>
        <strain evidence="2 3">CBS 756.74</strain>
    </source>
</reference>
<keyword evidence="1" id="KW-0472">Membrane</keyword>
<feature type="transmembrane region" description="Helical" evidence="1">
    <location>
        <begin position="96"/>
        <end position="117"/>
    </location>
</feature>
<keyword evidence="1" id="KW-0812">Transmembrane</keyword>
<gene>
    <name evidence="2" type="ORF">BJX68DRAFT_227664</name>
</gene>
<sequence length="123" mass="14028">MSRQLPMELKADLNRLSRTSRNEAFCDTPYCVDVFESARRSLIRLSWPVRLCIRKESWSSRMVGLLGGHLDKSQTPFIPMGPGTTSFGFSFSQTSLSLITFPLIYPGNVIMVFLWSWTPTHSH</sequence>
<keyword evidence="3" id="KW-1185">Reference proteome</keyword>
<dbReference type="EMBL" id="JBFXLR010000004">
    <property type="protein sequence ID" value="KAL2859023.1"/>
    <property type="molecule type" value="Genomic_DNA"/>
</dbReference>
<protein>
    <submittedName>
        <fullName evidence="2">Uncharacterized protein</fullName>
    </submittedName>
</protein>
<proteinExistence type="predicted"/>
<comment type="caution">
    <text evidence="2">The sequence shown here is derived from an EMBL/GenBank/DDBJ whole genome shotgun (WGS) entry which is preliminary data.</text>
</comment>
<dbReference type="RefSeq" id="XP_070903987.1">
    <property type="nucleotide sequence ID" value="XM_071038717.1"/>
</dbReference>
<organism evidence="2 3">
    <name type="scientific">Aspergillus pseudodeflectus</name>
    <dbReference type="NCBI Taxonomy" id="176178"/>
    <lineage>
        <taxon>Eukaryota</taxon>
        <taxon>Fungi</taxon>
        <taxon>Dikarya</taxon>
        <taxon>Ascomycota</taxon>
        <taxon>Pezizomycotina</taxon>
        <taxon>Eurotiomycetes</taxon>
        <taxon>Eurotiomycetidae</taxon>
        <taxon>Eurotiales</taxon>
        <taxon>Aspergillaceae</taxon>
        <taxon>Aspergillus</taxon>
        <taxon>Aspergillus subgen. Nidulantes</taxon>
    </lineage>
</organism>
<evidence type="ECO:0000256" key="1">
    <source>
        <dbReference type="SAM" id="Phobius"/>
    </source>
</evidence>
<evidence type="ECO:0000313" key="2">
    <source>
        <dbReference type="EMBL" id="KAL2859023.1"/>
    </source>
</evidence>
<name>A0ABR4L389_9EURO</name>
<dbReference type="GeneID" id="98153881"/>